<feature type="transmembrane region" description="Helical" evidence="1">
    <location>
        <begin position="35"/>
        <end position="55"/>
    </location>
</feature>
<dbReference type="CDD" id="cd01949">
    <property type="entry name" value="GGDEF"/>
    <property type="match status" value="1"/>
</dbReference>
<proteinExistence type="predicted"/>
<dbReference type="EMBL" id="QKMR01000003">
    <property type="protein sequence ID" value="PYG89556.1"/>
    <property type="molecule type" value="Genomic_DNA"/>
</dbReference>
<sequence length="397" mass="45432">MSIEIPNLFSELLTSIAICYIIYRLNKDLKRTPAINYILSSLVIALGTFLSKYMFSDRDKIVMFLLNTLVINFVIIGFYKYNGYYSILTALFGIILIEFAEILVTFVYVLPLKITIYEYRTSIIHILAGNALLFLFIYVFLSLIGDKFVRARKRIHMKHRRLTVLLSVNLIAVGTILLFVYITLYFYADFRLAGYSGNKAYYDILLVTAAAAASIIGNLYLVNNCVLFSFKYDRLKMMYVMDEMTDTLNRESGLRVIESQLNTCKEVNSCLTLCYVDVNDLKLVNDRLGHREGDQLIKAVAGTIKGSIRETDIICRLGGDEFAIVFPGCNIEYSEKVMKRIYEKVKKLKLFKAHSFDVSFSYGFSEFEGSGDATVDELLEQADHQMYLNKRAVKTLI</sequence>
<dbReference type="Pfam" id="PF00990">
    <property type="entry name" value="GGDEF"/>
    <property type="match status" value="1"/>
</dbReference>
<dbReference type="GO" id="GO:0043709">
    <property type="term" value="P:cell adhesion involved in single-species biofilm formation"/>
    <property type="evidence" value="ECO:0007669"/>
    <property type="project" value="TreeGrafter"/>
</dbReference>
<gene>
    <name evidence="3" type="ORF">LY28_00775</name>
</gene>
<evidence type="ECO:0000313" key="3">
    <source>
        <dbReference type="EMBL" id="PYG89556.1"/>
    </source>
</evidence>
<dbReference type="GO" id="GO:1902201">
    <property type="term" value="P:negative regulation of bacterial-type flagellum-dependent cell motility"/>
    <property type="evidence" value="ECO:0007669"/>
    <property type="project" value="TreeGrafter"/>
</dbReference>
<evidence type="ECO:0000256" key="1">
    <source>
        <dbReference type="SAM" id="Phobius"/>
    </source>
</evidence>
<evidence type="ECO:0000313" key="4">
    <source>
        <dbReference type="Proteomes" id="UP000248132"/>
    </source>
</evidence>
<feature type="transmembrane region" description="Helical" evidence="1">
    <location>
        <begin position="61"/>
        <end position="79"/>
    </location>
</feature>
<dbReference type="InterPro" id="IPR029787">
    <property type="entry name" value="Nucleotide_cyclase"/>
</dbReference>
<protein>
    <submittedName>
        <fullName evidence="3">Diguanylate cyclase (GGDEF)-like protein</fullName>
    </submittedName>
</protein>
<dbReference type="RefSeq" id="WP_165835485.1">
    <property type="nucleotide sequence ID" value="NZ_QKMR01000003.1"/>
</dbReference>
<name>A0A318XP61_9FIRM</name>
<dbReference type="SUPFAM" id="SSF55073">
    <property type="entry name" value="Nucleotide cyclase"/>
    <property type="match status" value="1"/>
</dbReference>
<feature type="transmembrane region" description="Helical" evidence="1">
    <location>
        <begin position="162"/>
        <end position="188"/>
    </location>
</feature>
<dbReference type="Gene3D" id="3.30.70.270">
    <property type="match status" value="1"/>
</dbReference>
<comment type="caution">
    <text evidence="3">The sequence shown here is derived from an EMBL/GenBank/DDBJ whole genome shotgun (WGS) entry which is preliminary data.</text>
</comment>
<dbReference type="PANTHER" id="PTHR45138:SF23">
    <property type="entry name" value="SIGNALING PROTEIN"/>
    <property type="match status" value="1"/>
</dbReference>
<dbReference type="GO" id="GO:0052621">
    <property type="term" value="F:diguanylate cyclase activity"/>
    <property type="evidence" value="ECO:0007669"/>
    <property type="project" value="TreeGrafter"/>
</dbReference>
<dbReference type="Proteomes" id="UP000248132">
    <property type="component" value="Unassembled WGS sequence"/>
</dbReference>
<feature type="domain" description="GGDEF" evidence="2">
    <location>
        <begin position="269"/>
        <end position="397"/>
    </location>
</feature>
<keyword evidence="4" id="KW-1185">Reference proteome</keyword>
<feature type="transmembrane region" description="Helical" evidence="1">
    <location>
        <begin position="122"/>
        <end position="141"/>
    </location>
</feature>
<dbReference type="InterPro" id="IPR050469">
    <property type="entry name" value="Diguanylate_Cyclase"/>
</dbReference>
<dbReference type="GO" id="GO:0005886">
    <property type="term" value="C:plasma membrane"/>
    <property type="evidence" value="ECO:0007669"/>
    <property type="project" value="TreeGrafter"/>
</dbReference>
<dbReference type="PANTHER" id="PTHR45138">
    <property type="entry name" value="REGULATORY COMPONENTS OF SENSORY TRANSDUCTION SYSTEM"/>
    <property type="match status" value="1"/>
</dbReference>
<evidence type="ECO:0000259" key="2">
    <source>
        <dbReference type="PROSITE" id="PS50887"/>
    </source>
</evidence>
<keyword evidence="1" id="KW-0472">Membrane</keyword>
<accession>A0A318XP61</accession>
<dbReference type="AlphaFoldDB" id="A0A318XP61"/>
<keyword evidence="1" id="KW-0812">Transmembrane</keyword>
<reference evidence="3 4" key="1">
    <citation type="submission" date="2018-06" db="EMBL/GenBank/DDBJ databases">
        <title>Genomic Encyclopedia of Type Strains, Phase I: the one thousand microbial genomes (KMG-I) project.</title>
        <authorList>
            <person name="Kyrpides N."/>
        </authorList>
    </citation>
    <scope>NUCLEOTIDE SEQUENCE [LARGE SCALE GENOMIC DNA]</scope>
    <source>
        <strain evidence="3 4">DSM 19573</strain>
    </source>
</reference>
<dbReference type="NCBIfam" id="TIGR00254">
    <property type="entry name" value="GGDEF"/>
    <property type="match status" value="1"/>
</dbReference>
<dbReference type="InterPro" id="IPR000160">
    <property type="entry name" value="GGDEF_dom"/>
</dbReference>
<dbReference type="PROSITE" id="PS50887">
    <property type="entry name" value="GGDEF"/>
    <property type="match status" value="1"/>
</dbReference>
<feature type="transmembrane region" description="Helical" evidence="1">
    <location>
        <begin position="6"/>
        <end position="23"/>
    </location>
</feature>
<dbReference type="SMART" id="SM00267">
    <property type="entry name" value="GGDEF"/>
    <property type="match status" value="1"/>
</dbReference>
<feature type="transmembrane region" description="Helical" evidence="1">
    <location>
        <begin position="86"/>
        <end position="110"/>
    </location>
</feature>
<organism evidence="3 4">
    <name type="scientific">Ruminiclostridium sufflavum DSM 19573</name>
    <dbReference type="NCBI Taxonomy" id="1121337"/>
    <lineage>
        <taxon>Bacteria</taxon>
        <taxon>Bacillati</taxon>
        <taxon>Bacillota</taxon>
        <taxon>Clostridia</taxon>
        <taxon>Eubacteriales</taxon>
        <taxon>Oscillospiraceae</taxon>
        <taxon>Ruminiclostridium</taxon>
    </lineage>
</organism>
<dbReference type="InterPro" id="IPR043128">
    <property type="entry name" value="Rev_trsase/Diguanyl_cyclase"/>
</dbReference>
<keyword evidence="1" id="KW-1133">Transmembrane helix</keyword>
<feature type="transmembrane region" description="Helical" evidence="1">
    <location>
        <begin position="200"/>
        <end position="228"/>
    </location>
</feature>